<feature type="transmembrane region" description="Helical" evidence="6">
    <location>
        <begin position="31"/>
        <end position="49"/>
    </location>
</feature>
<evidence type="ECO:0000256" key="5">
    <source>
        <dbReference type="ARBA" id="ARBA00023136"/>
    </source>
</evidence>
<protein>
    <recommendedName>
        <fullName evidence="6">Reticulon-like protein</fullName>
    </recommendedName>
</protein>
<gene>
    <name evidence="8" type="ORF">FH972_003964</name>
</gene>
<evidence type="ECO:0000313" key="9">
    <source>
        <dbReference type="Proteomes" id="UP000327013"/>
    </source>
</evidence>
<dbReference type="InterPro" id="IPR045064">
    <property type="entry name" value="Reticulon-like"/>
</dbReference>
<accession>A0A5N6QK96</accession>
<dbReference type="AlphaFoldDB" id="A0A5N6QK96"/>
<keyword evidence="4 6" id="KW-1133">Transmembrane helix</keyword>
<feature type="transmembrane region" description="Helical" evidence="6">
    <location>
        <begin position="55"/>
        <end position="73"/>
    </location>
</feature>
<dbReference type="OrthoDB" id="567788at2759"/>
<evidence type="ECO:0000256" key="1">
    <source>
        <dbReference type="ARBA" id="ARBA00004477"/>
    </source>
</evidence>
<evidence type="ECO:0000256" key="4">
    <source>
        <dbReference type="ARBA" id="ARBA00022989"/>
    </source>
</evidence>
<dbReference type="PROSITE" id="PS50845">
    <property type="entry name" value="RETICULON"/>
    <property type="match status" value="1"/>
</dbReference>
<dbReference type="PANTHER" id="PTHR10994">
    <property type="entry name" value="RETICULON"/>
    <property type="match status" value="1"/>
</dbReference>
<evidence type="ECO:0000313" key="8">
    <source>
        <dbReference type="EMBL" id="KAE7999547.1"/>
    </source>
</evidence>
<name>A0A5N6QK96_9ROSI</name>
<dbReference type="Pfam" id="PF02453">
    <property type="entry name" value="Reticulon"/>
    <property type="match status" value="1"/>
</dbReference>
<dbReference type="EMBL" id="CM017321">
    <property type="protein sequence ID" value="KAE7999547.1"/>
    <property type="molecule type" value="Genomic_DNA"/>
</dbReference>
<organism evidence="8 9">
    <name type="scientific">Carpinus fangiana</name>
    <dbReference type="NCBI Taxonomy" id="176857"/>
    <lineage>
        <taxon>Eukaryota</taxon>
        <taxon>Viridiplantae</taxon>
        <taxon>Streptophyta</taxon>
        <taxon>Embryophyta</taxon>
        <taxon>Tracheophyta</taxon>
        <taxon>Spermatophyta</taxon>
        <taxon>Magnoliopsida</taxon>
        <taxon>eudicotyledons</taxon>
        <taxon>Gunneridae</taxon>
        <taxon>Pentapetalae</taxon>
        <taxon>rosids</taxon>
        <taxon>fabids</taxon>
        <taxon>Fagales</taxon>
        <taxon>Betulaceae</taxon>
        <taxon>Carpinus</taxon>
    </lineage>
</organism>
<keyword evidence="2 6" id="KW-0812">Transmembrane</keyword>
<comment type="subcellular location">
    <subcellularLocation>
        <location evidence="1 6">Endoplasmic reticulum membrane</location>
        <topology evidence="1 6">Multi-pass membrane protein</topology>
    </subcellularLocation>
</comment>
<evidence type="ECO:0000256" key="3">
    <source>
        <dbReference type="ARBA" id="ARBA00022824"/>
    </source>
</evidence>
<sequence length="188" mass="21871">MSSSSTSQSSLPVSDALIRDIILWRKKKQSVLVLLIATATWVLMEVYHFNFVTVISWVIMFIVVLLFLWANILKLLGKDPPDMSGLEMSEQLAFEMANMIRAWIEEGIRWMFRVSAEREWYVFAGTVAGIVMGMTVPVLYMKYEDNIKRHGERVKGQARRFYDTVDEKVVKNMKNKVVVERKEEKKVE</sequence>
<feature type="transmembrane region" description="Helical" evidence="6">
    <location>
        <begin position="120"/>
        <end position="140"/>
    </location>
</feature>
<evidence type="ECO:0000259" key="7">
    <source>
        <dbReference type="PROSITE" id="PS50845"/>
    </source>
</evidence>
<dbReference type="PANTHER" id="PTHR10994:SF145">
    <property type="entry name" value="RETICULON-LIKE PROTEIN B13"/>
    <property type="match status" value="1"/>
</dbReference>
<dbReference type="InterPro" id="IPR003388">
    <property type="entry name" value="Reticulon"/>
</dbReference>
<keyword evidence="5 6" id="KW-0472">Membrane</keyword>
<reference evidence="8 9" key="1">
    <citation type="submission" date="2019-06" db="EMBL/GenBank/DDBJ databases">
        <title>A chromosomal-level reference genome of Carpinus fangiana (Coryloideae, Betulaceae).</title>
        <authorList>
            <person name="Yang X."/>
            <person name="Wang Z."/>
            <person name="Zhang L."/>
            <person name="Hao G."/>
            <person name="Liu J."/>
            <person name="Yang Y."/>
        </authorList>
    </citation>
    <scope>NUCLEOTIDE SEQUENCE [LARGE SCALE GENOMIC DNA]</scope>
    <source>
        <strain evidence="8">Cfa_2016G</strain>
        <tissue evidence="8">Leaf</tissue>
    </source>
</reference>
<evidence type="ECO:0000256" key="6">
    <source>
        <dbReference type="RuleBase" id="RU363132"/>
    </source>
</evidence>
<keyword evidence="9" id="KW-1185">Reference proteome</keyword>
<evidence type="ECO:0000256" key="2">
    <source>
        <dbReference type="ARBA" id="ARBA00022692"/>
    </source>
</evidence>
<feature type="domain" description="Reticulon" evidence="7">
    <location>
        <begin position="18"/>
        <end position="188"/>
    </location>
</feature>
<dbReference type="GO" id="GO:0009617">
    <property type="term" value="P:response to bacterium"/>
    <property type="evidence" value="ECO:0007669"/>
    <property type="project" value="InterPro"/>
</dbReference>
<dbReference type="GO" id="GO:0005789">
    <property type="term" value="C:endoplasmic reticulum membrane"/>
    <property type="evidence" value="ECO:0007669"/>
    <property type="project" value="UniProtKB-SubCell"/>
</dbReference>
<dbReference type="Proteomes" id="UP000327013">
    <property type="component" value="Chromosome 1"/>
</dbReference>
<proteinExistence type="predicted"/>
<keyword evidence="3 6" id="KW-0256">Endoplasmic reticulum</keyword>